<gene>
    <name evidence="2" type="ORF">JCM16418_1047</name>
</gene>
<evidence type="ECO:0008006" key="4">
    <source>
        <dbReference type="Google" id="ProtNLM"/>
    </source>
</evidence>
<feature type="transmembrane region" description="Helical" evidence="1">
    <location>
        <begin position="87"/>
        <end position="106"/>
    </location>
</feature>
<evidence type="ECO:0000313" key="3">
    <source>
        <dbReference type="Proteomes" id="UP000019364"/>
    </source>
</evidence>
<evidence type="ECO:0000256" key="1">
    <source>
        <dbReference type="SAM" id="Phobius"/>
    </source>
</evidence>
<dbReference type="EMBL" id="BAVZ01000002">
    <property type="protein sequence ID" value="GAF07060.1"/>
    <property type="molecule type" value="Genomic_DNA"/>
</dbReference>
<name>W7Y831_9BACL</name>
<dbReference type="RefSeq" id="WP_036646664.1">
    <property type="nucleotide sequence ID" value="NZ_BAVZ01000002.1"/>
</dbReference>
<evidence type="ECO:0000313" key="2">
    <source>
        <dbReference type="EMBL" id="GAF07060.1"/>
    </source>
</evidence>
<dbReference type="OrthoDB" id="2695971at2"/>
<dbReference type="AlphaFoldDB" id="W7Y831"/>
<feature type="transmembrane region" description="Helical" evidence="1">
    <location>
        <begin position="60"/>
        <end position="81"/>
    </location>
</feature>
<sequence length="169" mass="18467">MSSRNDVKIGLFIVIAGIVILLGKLGVFGFLGRTLWPLIILIPGLLLHALFFANRARASVLLPGGILTVYGLLFGLCNISGWHLFSYVWPALIVGIAVGLYEYYWFEHPRPTGILPIAIVVGLLSIVLFFFSLLHTGAIYFIAALLIITGIWLIAGKGKSKNGKWSSGW</sequence>
<keyword evidence="1" id="KW-0472">Membrane</keyword>
<feature type="transmembrane region" description="Helical" evidence="1">
    <location>
        <begin position="137"/>
        <end position="155"/>
    </location>
</feature>
<dbReference type="eggNOG" id="ENOG5032W6G">
    <property type="taxonomic scope" value="Bacteria"/>
</dbReference>
<accession>W7Y831</accession>
<protein>
    <recommendedName>
        <fullName evidence="4">DUF5668 domain-containing protein</fullName>
    </recommendedName>
</protein>
<feature type="transmembrane region" description="Helical" evidence="1">
    <location>
        <begin position="9"/>
        <end position="29"/>
    </location>
</feature>
<keyword evidence="3" id="KW-1185">Reference proteome</keyword>
<proteinExistence type="predicted"/>
<keyword evidence="1" id="KW-0812">Transmembrane</keyword>
<reference evidence="2 3" key="1">
    <citation type="journal article" date="2014" name="Genome Announc.">
        <title>Draft Genome Sequence of Paenibacillus pini JCM 16418T, Isolated from the Rhizosphere of Pine Tree.</title>
        <authorList>
            <person name="Yuki M."/>
            <person name="Oshima K."/>
            <person name="Suda W."/>
            <person name="Oshida Y."/>
            <person name="Kitamura K."/>
            <person name="Iida Y."/>
            <person name="Hattori M."/>
            <person name="Ohkuma M."/>
        </authorList>
    </citation>
    <scope>NUCLEOTIDE SEQUENCE [LARGE SCALE GENOMIC DNA]</scope>
    <source>
        <strain evidence="2 3">JCM 16418</strain>
    </source>
</reference>
<keyword evidence="1" id="KW-1133">Transmembrane helix</keyword>
<feature type="transmembrane region" description="Helical" evidence="1">
    <location>
        <begin position="113"/>
        <end position="131"/>
    </location>
</feature>
<dbReference type="STRING" id="1236976.JCM16418_1047"/>
<organism evidence="2 3">
    <name type="scientific">Paenibacillus pini JCM 16418</name>
    <dbReference type="NCBI Taxonomy" id="1236976"/>
    <lineage>
        <taxon>Bacteria</taxon>
        <taxon>Bacillati</taxon>
        <taxon>Bacillota</taxon>
        <taxon>Bacilli</taxon>
        <taxon>Bacillales</taxon>
        <taxon>Paenibacillaceae</taxon>
        <taxon>Paenibacillus</taxon>
    </lineage>
</organism>
<feature type="transmembrane region" description="Helical" evidence="1">
    <location>
        <begin position="35"/>
        <end position="53"/>
    </location>
</feature>
<dbReference type="Proteomes" id="UP000019364">
    <property type="component" value="Unassembled WGS sequence"/>
</dbReference>
<comment type="caution">
    <text evidence="2">The sequence shown here is derived from an EMBL/GenBank/DDBJ whole genome shotgun (WGS) entry which is preliminary data.</text>
</comment>